<dbReference type="SUPFAM" id="SSF56574">
    <property type="entry name" value="Serpins"/>
    <property type="match status" value="1"/>
</dbReference>
<keyword evidence="3" id="KW-1185">Reference proteome</keyword>
<dbReference type="WBParaSite" id="PDA_v2.g26351.t1">
    <property type="protein sequence ID" value="PDA_v2.g26351.t1"/>
    <property type="gene ID" value="PDA_v2.g26351"/>
</dbReference>
<dbReference type="InterPro" id="IPR036186">
    <property type="entry name" value="Serpin_sf"/>
</dbReference>
<protein>
    <submittedName>
        <fullName evidence="4">Serpin domain-containing protein</fullName>
    </submittedName>
</protein>
<sequence>MSILNNLAIIFAGSDGSTADNISSVIGKGKTKDEIIEKYVSLIKYYKVFKDSDLGHIYYKSLLLSDEQLNSSFDKVLQKFDTDYKQLGFADDIIKDVNHFVSSKTNNQISNIITKNDIISKEESITIVDALYVDHEWDNPFTSKSSFTFSEPPFEPNCVRENPAMSRLTENEEWNLTEGENWKCLGIPYKGRKTWLHILLPNKDSGFNELIKNFDAKILKQCIAKKVVGKMKIIIPAFEIENKISLNQILAKLGINQTGIKKPFYKYLTREEREKLAEEQGYETCSYEEWVQSEIVDENEEKIEEFIADHPFIYFITLVKDSVEDLKSIVAMGKFC</sequence>
<dbReference type="GO" id="GO:0004867">
    <property type="term" value="F:serine-type endopeptidase inhibitor activity"/>
    <property type="evidence" value="ECO:0007669"/>
    <property type="project" value="InterPro"/>
</dbReference>
<reference evidence="4" key="1">
    <citation type="submission" date="2022-11" db="UniProtKB">
        <authorList>
            <consortium name="WormBaseParasite"/>
        </authorList>
    </citation>
    <scope>IDENTIFICATION</scope>
</reference>
<accession>A0A914Q5Y1</accession>
<organism evidence="3 4">
    <name type="scientific">Panagrolaimus davidi</name>
    <dbReference type="NCBI Taxonomy" id="227884"/>
    <lineage>
        <taxon>Eukaryota</taxon>
        <taxon>Metazoa</taxon>
        <taxon>Ecdysozoa</taxon>
        <taxon>Nematoda</taxon>
        <taxon>Chromadorea</taxon>
        <taxon>Rhabditida</taxon>
        <taxon>Tylenchina</taxon>
        <taxon>Panagrolaimomorpha</taxon>
        <taxon>Panagrolaimoidea</taxon>
        <taxon>Panagrolaimidae</taxon>
        <taxon>Panagrolaimus</taxon>
    </lineage>
</organism>
<dbReference type="AlphaFoldDB" id="A0A914Q5Y1"/>
<name>A0A914Q5Y1_9BILA</name>
<evidence type="ECO:0000259" key="2">
    <source>
        <dbReference type="SMART" id="SM00093"/>
    </source>
</evidence>
<dbReference type="GO" id="GO:0005615">
    <property type="term" value="C:extracellular space"/>
    <property type="evidence" value="ECO:0007669"/>
    <property type="project" value="InterPro"/>
</dbReference>
<dbReference type="Proteomes" id="UP000887578">
    <property type="component" value="Unplaced"/>
</dbReference>
<dbReference type="InterPro" id="IPR000215">
    <property type="entry name" value="Serpin_fam"/>
</dbReference>
<dbReference type="InterPro" id="IPR042185">
    <property type="entry name" value="Serpin_sf_2"/>
</dbReference>
<evidence type="ECO:0000256" key="1">
    <source>
        <dbReference type="RuleBase" id="RU000411"/>
    </source>
</evidence>
<feature type="domain" description="Serpin" evidence="2">
    <location>
        <begin position="1"/>
        <end position="336"/>
    </location>
</feature>
<proteinExistence type="inferred from homology"/>
<evidence type="ECO:0000313" key="3">
    <source>
        <dbReference type="Proteomes" id="UP000887578"/>
    </source>
</evidence>
<evidence type="ECO:0000313" key="4">
    <source>
        <dbReference type="WBParaSite" id="PDA_v2.g26351.t1"/>
    </source>
</evidence>
<comment type="similarity">
    <text evidence="1">Belongs to the serpin family.</text>
</comment>
<dbReference type="PANTHER" id="PTHR11461">
    <property type="entry name" value="SERINE PROTEASE INHIBITOR, SERPIN"/>
    <property type="match status" value="1"/>
</dbReference>
<dbReference type="Gene3D" id="3.30.497.10">
    <property type="entry name" value="Antithrombin, subunit I, domain 2"/>
    <property type="match status" value="1"/>
</dbReference>
<dbReference type="Gene3D" id="2.30.39.10">
    <property type="entry name" value="Alpha-1-antitrypsin, domain 1"/>
    <property type="match status" value="1"/>
</dbReference>
<dbReference type="SMART" id="SM00093">
    <property type="entry name" value="SERPIN"/>
    <property type="match status" value="1"/>
</dbReference>
<dbReference type="InterPro" id="IPR023796">
    <property type="entry name" value="Serpin_dom"/>
</dbReference>
<dbReference type="InterPro" id="IPR042178">
    <property type="entry name" value="Serpin_sf_1"/>
</dbReference>
<dbReference type="PANTHER" id="PTHR11461:SF292">
    <property type="entry name" value="SERPIN 100A"/>
    <property type="match status" value="1"/>
</dbReference>
<dbReference type="Pfam" id="PF00079">
    <property type="entry name" value="Serpin"/>
    <property type="match status" value="1"/>
</dbReference>